<evidence type="ECO:0000313" key="3">
    <source>
        <dbReference type="Proteomes" id="UP001149142"/>
    </source>
</evidence>
<protein>
    <recommendedName>
        <fullName evidence="4">Lipocalin-like domain-containing protein</fullName>
    </recommendedName>
</protein>
<keyword evidence="3" id="KW-1185">Reference proteome</keyword>
<keyword evidence="1" id="KW-0732">Signal</keyword>
<gene>
    <name evidence="2" type="ORF">OOZ35_03570</name>
</gene>
<reference evidence="2" key="1">
    <citation type="submission" date="2022-11" db="EMBL/GenBank/DDBJ databases">
        <title>Refractory cell wall polysaccharides provide important carbon source for microbial heterotrophs in the hadal ocean.</title>
        <authorList>
            <person name="Zhu X."/>
        </authorList>
    </citation>
    <scope>NUCLEOTIDE SEQUENCE</scope>
    <source>
        <strain evidence="2">MTRN7</strain>
    </source>
</reference>
<evidence type="ECO:0000256" key="1">
    <source>
        <dbReference type="SAM" id="SignalP"/>
    </source>
</evidence>
<sequence>MKFLKPTTLLLFCLLLWNCSEDDTSSEDTPNETFTGNFFPLTTNNEWRYEVNNTDNDTNTTETNEDVLTVESESSNGFTLTANDGTVAFGTMSNILTTGELTRTETTLATNGSLSLPIDGLDFSIDFNNALLYDTEASLNTELSSQTDSFTQDLQGFPITITYELTSTQLENLGNLSVLNTNYDTVTSANITLRLSVSTTVTVGGFTQTLSLIDMQDVMSVDAFYAKNVGLISTDAQIGYTLNANTLALLELAGIELTNLPTSMSVTNTQELTTYTLQ</sequence>
<evidence type="ECO:0008006" key="4">
    <source>
        <dbReference type="Google" id="ProtNLM"/>
    </source>
</evidence>
<comment type="caution">
    <text evidence="2">The sequence shown here is derived from an EMBL/GenBank/DDBJ whole genome shotgun (WGS) entry which is preliminary data.</text>
</comment>
<proteinExistence type="predicted"/>
<feature type="chain" id="PRO_5046980190" description="Lipocalin-like domain-containing protein" evidence="1">
    <location>
        <begin position="22"/>
        <end position="278"/>
    </location>
</feature>
<feature type="signal peptide" evidence="1">
    <location>
        <begin position="1"/>
        <end position="21"/>
    </location>
</feature>
<accession>A0ABT4RXM4</accession>
<dbReference type="RefSeq" id="WP_270005090.1">
    <property type="nucleotide sequence ID" value="NZ_CAXQEU010000056.1"/>
</dbReference>
<organism evidence="2 3">
    <name type="scientific">Mesoflavibacter profundi</name>
    <dbReference type="NCBI Taxonomy" id="2708110"/>
    <lineage>
        <taxon>Bacteria</taxon>
        <taxon>Pseudomonadati</taxon>
        <taxon>Bacteroidota</taxon>
        <taxon>Flavobacteriia</taxon>
        <taxon>Flavobacteriales</taxon>
        <taxon>Flavobacteriaceae</taxon>
        <taxon>Mesoflavibacter</taxon>
    </lineage>
</organism>
<evidence type="ECO:0000313" key="2">
    <source>
        <dbReference type="EMBL" id="MDA0176565.1"/>
    </source>
</evidence>
<dbReference type="EMBL" id="JAPFGC010000002">
    <property type="protein sequence ID" value="MDA0176565.1"/>
    <property type="molecule type" value="Genomic_DNA"/>
</dbReference>
<dbReference type="Proteomes" id="UP001149142">
    <property type="component" value="Unassembled WGS sequence"/>
</dbReference>
<name>A0ABT4RXM4_9FLAO</name>